<evidence type="ECO:0000256" key="6">
    <source>
        <dbReference type="ARBA" id="ARBA00022842"/>
    </source>
</evidence>
<evidence type="ECO:0000256" key="2">
    <source>
        <dbReference type="ARBA" id="ARBA00001946"/>
    </source>
</evidence>
<keyword evidence="8" id="KW-0464">Manganese</keyword>
<evidence type="ECO:0000256" key="4">
    <source>
        <dbReference type="ARBA" id="ARBA00022723"/>
    </source>
</evidence>
<dbReference type="PANTHER" id="PTHR47992">
    <property type="entry name" value="PROTEIN PHOSPHATASE"/>
    <property type="match status" value="1"/>
</dbReference>
<evidence type="ECO:0000256" key="10">
    <source>
        <dbReference type="SAM" id="MobiDB-lite"/>
    </source>
</evidence>
<reference evidence="12 13" key="1">
    <citation type="submission" date="2024-09" db="EMBL/GenBank/DDBJ databases">
        <title>Chromosome-scale assembly of Riccia sorocarpa.</title>
        <authorList>
            <person name="Paukszto L."/>
        </authorList>
    </citation>
    <scope>NUCLEOTIDE SEQUENCE [LARGE SCALE GENOMIC DNA]</scope>
    <source>
        <strain evidence="12">LP-2024</strain>
        <tissue evidence="12">Aerial parts of the thallus</tissue>
    </source>
</reference>
<evidence type="ECO:0000256" key="1">
    <source>
        <dbReference type="ARBA" id="ARBA00001936"/>
    </source>
</evidence>
<feature type="compositionally biased region" description="Basic and acidic residues" evidence="10">
    <location>
        <begin position="192"/>
        <end position="207"/>
    </location>
</feature>
<dbReference type="PROSITE" id="PS01032">
    <property type="entry name" value="PPM_1"/>
    <property type="match status" value="1"/>
</dbReference>
<proteinExistence type="inferred from homology"/>
<evidence type="ECO:0000313" key="12">
    <source>
        <dbReference type="EMBL" id="KAL3692245.1"/>
    </source>
</evidence>
<dbReference type="EMBL" id="JBJQOH010000003">
    <property type="protein sequence ID" value="KAL3692245.1"/>
    <property type="molecule type" value="Genomic_DNA"/>
</dbReference>
<comment type="similarity">
    <text evidence="9">Belongs to the PP2C family.</text>
</comment>
<comment type="cofactor">
    <cofactor evidence="1">
        <name>Mn(2+)</name>
        <dbReference type="ChEBI" id="CHEBI:29035"/>
    </cofactor>
</comment>
<comment type="cofactor">
    <cofactor evidence="2">
        <name>Mg(2+)</name>
        <dbReference type="ChEBI" id="CHEBI:18420"/>
    </cofactor>
</comment>
<keyword evidence="6" id="KW-0460">Magnesium</keyword>
<protein>
    <recommendedName>
        <fullName evidence="3">protein-serine/threonine phosphatase</fullName>
        <ecNumber evidence="3">3.1.3.16</ecNumber>
    </recommendedName>
</protein>
<evidence type="ECO:0000259" key="11">
    <source>
        <dbReference type="PROSITE" id="PS51746"/>
    </source>
</evidence>
<keyword evidence="13" id="KW-1185">Reference proteome</keyword>
<dbReference type="SMART" id="SM00332">
    <property type="entry name" value="PP2Cc"/>
    <property type="match status" value="1"/>
</dbReference>
<feature type="region of interest" description="Disordered" evidence="10">
    <location>
        <begin position="175"/>
        <end position="211"/>
    </location>
</feature>
<keyword evidence="5 9" id="KW-0378">Hydrolase</keyword>
<dbReference type="InterPro" id="IPR015655">
    <property type="entry name" value="PP2C"/>
</dbReference>
<dbReference type="SUPFAM" id="SSF81606">
    <property type="entry name" value="PP2C-like"/>
    <property type="match status" value="1"/>
</dbReference>
<evidence type="ECO:0000256" key="9">
    <source>
        <dbReference type="RuleBase" id="RU003465"/>
    </source>
</evidence>
<dbReference type="EC" id="3.1.3.16" evidence="3"/>
<evidence type="ECO:0000256" key="8">
    <source>
        <dbReference type="ARBA" id="ARBA00023211"/>
    </source>
</evidence>
<feature type="compositionally biased region" description="Polar residues" evidence="10">
    <location>
        <begin position="175"/>
        <end position="185"/>
    </location>
</feature>
<dbReference type="InterPro" id="IPR036457">
    <property type="entry name" value="PPM-type-like_dom_sf"/>
</dbReference>
<evidence type="ECO:0000256" key="7">
    <source>
        <dbReference type="ARBA" id="ARBA00022912"/>
    </source>
</evidence>
<evidence type="ECO:0000256" key="5">
    <source>
        <dbReference type="ARBA" id="ARBA00022801"/>
    </source>
</evidence>
<dbReference type="InterPro" id="IPR000222">
    <property type="entry name" value="PP2C_BS"/>
</dbReference>
<evidence type="ECO:0000313" key="13">
    <source>
        <dbReference type="Proteomes" id="UP001633002"/>
    </source>
</evidence>
<keyword evidence="4" id="KW-0479">Metal-binding</keyword>
<dbReference type="Proteomes" id="UP001633002">
    <property type="component" value="Unassembled WGS sequence"/>
</dbReference>
<organism evidence="12 13">
    <name type="scientific">Riccia sorocarpa</name>
    <dbReference type="NCBI Taxonomy" id="122646"/>
    <lineage>
        <taxon>Eukaryota</taxon>
        <taxon>Viridiplantae</taxon>
        <taxon>Streptophyta</taxon>
        <taxon>Embryophyta</taxon>
        <taxon>Marchantiophyta</taxon>
        <taxon>Marchantiopsida</taxon>
        <taxon>Marchantiidae</taxon>
        <taxon>Marchantiales</taxon>
        <taxon>Ricciaceae</taxon>
        <taxon>Riccia</taxon>
    </lineage>
</organism>
<dbReference type="AlphaFoldDB" id="A0ABD3HPP9"/>
<comment type="caution">
    <text evidence="12">The sequence shown here is derived from an EMBL/GenBank/DDBJ whole genome shotgun (WGS) entry which is preliminary data.</text>
</comment>
<dbReference type="PROSITE" id="PS51746">
    <property type="entry name" value="PPM_2"/>
    <property type="match status" value="1"/>
</dbReference>
<keyword evidence="7 9" id="KW-0904">Protein phosphatase</keyword>
<dbReference type="Gene3D" id="3.60.40.10">
    <property type="entry name" value="PPM-type phosphatase domain"/>
    <property type="match status" value="1"/>
</dbReference>
<feature type="domain" description="PPM-type phosphatase" evidence="11">
    <location>
        <begin position="300"/>
        <end position="636"/>
    </location>
</feature>
<sequence length="644" mass="68664">MSCSVVVNSPTLAASHSPSIRHRKEVSGSSLDITCSSPLVSTTPKLSPMISVYRPPSPLTLPSPRVQCSPRTPSWTSPMSTPNTRSSCLCGGFSICSSCSCTLASAASPGELRWRLRDSLDSACSASCLSPPEAPSPRVGSLTRVLNSTPRLQTLSEVSSPKFVGCNNHLQFQSPPKFFSRSTTPAHGKTRSAGDDNANKENTRLDNLEPWVRQPEDLRLVAPKDQDEAVQPLQLNVVESSNAERDGGGQSGRPSTPPLKRKRPPKLEIPQSANLVPNMMPHGVDLNEDAISEMTFEGAYYGISCKKGRREQLEDTQRAMPDLQGDPSQAFFGVFDGHGGRQAADFAAEHLVHNIIDAIEKSDRSEGYMEAAVRTGYLTTDAEFLKKGVSSGASCVTALMRDGYMVVANAGDCRAVLSRAGIAQALTIDHRAGREDEKSRIEKLGGYVDNLTGTWRVQGVLAVSRGIGDLHLKEWISAEPEVQKLQITPDCEFLILASDGLWDAVSNQEAVDFARSTLQNAASVSAPVSDTGRVASELAATVTSTQPSISGKVDLHTPRGINVLAAKLNTGGSKKSPSPEDGVAISIGTVDTGAPDPGIPETPAPAVGPVAACKRLQEIALERGCHDDISVIVVDLQHFCRLSQ</sequence>
<gene>
    <name evidence="12" type="ORF">R1sor_005896</name>
</gene>
<dbReference type="CDD" id="cd00143">
    <property type="entry name" value="PP2Cc"/>
    <property type="match status" value="1"/>
</dbReference>
<dbReference type="GO" id="GO:0046872">
    <property type="term" value="F:metal ion binding"/>
    <property type="evidence" value="ECO:0007669"/>
    <property type="project" value="UniProtKB-KW"/>
</dbReference>
<feature type="region of interest" description="Disordered" evidence="10">
    <location>
        <begin position="239"/>
        <end position="266"/>
    </location>
</feature>
<dbReference type="GO" id="GO:0004722">
    <property type="term" value="F:protein serine/threonine phosphatase activity"/>
    <property type="evidence" value="ECO:0007669"/>
    <property type="project" value="UniProtKB-EC"/>
</dbReference>
<evidence type="ECO:0000256" key="3">
    <source>
        <dbReference type="ARBA" id="ARBA00013081"/>
    </source>
</evidence>
<name>A0ABD3HPP9_9MARC</name>
<accession>A0ABD3HPP9</accession>
<dbReference type="InterPro" id="IPR001932">
    <property type="entry name" value="PPM-type_phosphatase-like_dom"/>
</dbReference>
<dbReference type="Pfam" id="PF00481">
    <property type="entry name" value="PP2C"/>
    <property type="match status" value="1"/>
</dbReference>